<accession>A0A1M4SD60</accession>
<dbReference type="PANTHER" id="PTHR36842">
    <property type="entry name" value="PROTEIN TOLB HOMOLOG"/>
    <property type="match status" value="1"/>
</dbReference>
<dbReference type="HAMAP" id="MF_00671">
    <property type="entry name" value="TolB"/>
    <property type="match status" value="1"/>
</dbReference>
<feature type="domain" description="TolB N-terminal" evidence="6">
    <location>
        <begin position="38"/>
        <end position="144"/>
    </location>
</feature>
<evidence type="ECO:0000259" key="6">
    <source>
        <dbReference type="Pfam" id="PF04052"/>
    </source>
</evidence>
<keyword evidence="8" id="KW-1185">Reference proteome</keyword>
<dbReference type="Gene3D" id="2.120.10.30">
    <property type="entry name" value="TolB, C-terminal domain"/>
    <property type="match status" value="2"/>
</dbReference>
<reference evidence="8" key="1">
    <citation type="submission" date="2016-11" db="EMBL/GenBank/DDBJ databases">
        <authorList>
            <person name="Varghese N."/>
            <person name="Submissions S."/>
        </authorList>
    </citation>
    <scope>NUCLEOTIDE SEQUENCE [LARGE SCALE GENOMIC DNA]</scope>
    <source>
        <strain evidence="8">DSM 9756</strain>
    </source>
</reference>
<dbReference type="SUPFAM" id="SSF52964">
    <property type="entry name" value="TolB, N-terminal domain"/>
    <property type="match status" value="1"/>
</dbReference>
<evidence type="ECO:0000313" key="8">
    <source>
        <dbReference type="Proteomes" id="UP000184076"/>
    </source>
</evidence>
<dbReference type="GO" id="GO:0042597">
    <property type="term" value="C:periplasmic space"/>
    <property type="evidence" value="ECO:0007669"/>
    <property type="project" value="UniProtKB-SubCell"/>
</dbReference>
<comment type="similarity">
    <text evidence="2">Belongs to the TolB family.</text>
</comment>
<gene>
    <name evidence="7" type="ORF">SAMN02745206_00063</name>
</gene>
<keyword evidence="3 5" id="KW-0732">Signal</keyword>
<dbReference type="STRING" id="1121391.SAMN02745206_00063"/>
<proteinExistence type="inferred from homology"/>
<evidence type="ECO:0000256" key="5">
    <source>
        <dbReference type="SAM" id="SignalP"/>
    </source>
</evidence>
<dbReference type="InterPro" id="IPR014167">
    <property type="entry name" value="Tol-Pal_TolB"/>
</dbReference>
<name>A0A1M4SD60_9BACT</name>
<evidence type="ECO:0000256" key="2">
    <source>
        <dbReference type="ARBA" id="ARBA00009820"/>
    </source>
</evidence>
<protein>
    <submittedName>
        <fullName evidence="7">TolB protein</fullName>
    </submittedName>
</protein>
<dbReference type="InterPro" id="IPR007195">
    <property type="entry name" value="TolB_N"/>
</dbReference>
<evidence type="ECO:0000256" key="3">
    <source>
        <dbReference type="ARBA" id="ARBA00022729"/>
    </source>
</evidence>
<organism evidence="7 8">
    <name type="scientific">Desulfacinum infernum DSM 9756</name>
    <dbReference type="NCBI Taxonomy" id="1121391"/>
    <lineage>
        <taxon>Bacteria</taxon>
        <taxon>Pseudomonadati</taxon>
        <taxon>Thermodesulfobacteriota</taxon>
        <taxon>Syntrophobacteria</taxon>
        <taxon>Syntrophobacterales</taxon>
        <taxon>Syntrophobacteraceae</taxon>
        <taxon>Desulfacinum</taxon>
    </lineage>
</organism>
<dbReference type="SUPFAM" id="SSF69304">
    <property type="entry name" value="Tricorn protease N-terminal domain"/>
    <property type="match status" value="1"/>
</dbReference>
<dbReference type="Proteomes" id="UP000184076">
    <property type="component" value="Unassembled WGS sequence"/>
</dbReference>
<feature type="chain" id="PRO_5039916075" evidence="5">
    <location>
        <begin position="34"/>
        <end position="448"/>
    </location>
</feature>
<evidence type="ECO:0000313" key="7">
    <source>
        <dbReference type="EMBL" id="SHE30095.1"/>
    </source>
</evidence>
<dbReference type="OrthoDB" id="9815657at2"/>
<dbReference type="EMBL" id="FQVB01000003">
    <property type="protein sequence ID" value="SHE30095.1"/>
    <property type="molecule type" value="Genomic_DNA"/>
</dbReference>
<keyword evidence="4" id="KW-0574">Periplasm</keyword>
<comment type="subcellular location">
    <subcellularLocation>
        <location evidence="1">Periplasm</location>
    </subcellularLocation>
</comment>
<evidence type="ECO:0000256" key="1">
    <source>
        <dbReference type="ARBA" id="ARBA00004418"/>
    </source>
</evidence>
<dbReference type="AlphaFoldDB" id="A0A1M4SD60"/>
<dbReference type="PANTHER" id="PTHR36842:SF1">
    <property type="entry name" value="PROTEIN TOLB"/>
    <property type="match status" value="1"/>
</dbReference>
<dbReference type="Pfam" id="PF04052">
    <property type="entry name" value="TolB_N"/>
    <property type="match status" value="1"/>
</dbReference>
<dbReference type="InterPro" id="IPR011042">
    <property type="entry name" value="6-blade_b-propeller_TolB-like"/>
</dbReference>
<dbReference type="RefSeq" id="WP_084075756.1">
    <property type="nucleotide sequence ID" value="NZ_FQVB01000003.1"/>
</dbReference>
<dbReference type="NCBIfam" id="TIGR02800">
    <property type="entry name" value="propeller_TolB"/>
    <property type="match status" value="1"/>
</dbReference>
<dbReference type="Gene3D" id="3.40.50.10070">
    <property type="entry name" value="TolB, N-terminal domain"/>
    <property type="match status" value="1"/>
</dbReference>
<dbReference type="Pfam" id="PF07676">
    <property type="entry name" value="PD40"/>
    <property type="match status" value="4"/>
</dbReference>
<evidence type="ECO:0000256" key="4">
    <source>
        <dbReference type="ARBA" id="ARBA00022764"/>
    </source>
</evidence>
<sequence length="448" mass="49400">MMMPFQSERSVVRPLLLAIALLVAAVSAREATAAQRVYIDITQPHFVQLPIAVTDLREEGPAGEGLGRLLASVVSNDLDLSGLFRVLDPRGFLGSGQDEGLTAAEIRFDRWRQVGAEFLVRGKCSREGSRLRVEYRLYDVVAQRLVVGKIYEGRVEDARVMAHRFANEILAALTGEPGIFDTQIAFVQAKDGVKEIFLMDIDGENLKQVTRDGSTALSPAWSPDARHLAYVSYFEGAPKLYVVDLFTGQRRNLCGYPGLNISPAWRPGGDGLAVTLSKDGNPDIYLVDLNGQVVRKLASSWAIDVSPSWSPDGKRLAYVSGETGNPQIYVLDLATGRKERLTYHGKYNTAPSWSPKGDWIAYSGMDKGLNNIYIIRPDGSEIRQLTHNEGDNEAPSWSPDGRMIAFTSTRQGGRAAVWVMLLNGEGVKRLTRLPGEQSLPDWSPRLPR</sequence>
<dbReference type="GO" id="GO:0017038">
    <property type="term" value="P:protein import"/>
    <property type="evidence" value="ECO:0007669"/>
    <property type="project" value="InterPro"/>
</dbReference>
<feature type="signal peptide" evidence="5">
    <location>
        <begin position="1"/>
        <end position="33"/>
    </location>
</feature>
<dbReference type="InterPro" id="IPR011659">
    <property type="entry name" value="WD40"/>
</dbReference>